<dbReference type="PANTHER" id="PTHR24148">
    <property type="entry name" value="ANKYRIN REPEAT DOMAIN-CONTAINING PROTEIN 39 HOMOLOG-RELATED"/>
    <property type="match status" value="1"/>
</dbReference>
<dbReference type="RefSeq" id="XP_070916450.1">
    <property type="nucleotide sequence ID" value="XM_071060349.1"/>
</dbReference>
<proteinExistence type="predicted"/>
<evidence type="ECO:0000313" key="1">
    <source>
        <dbReference type="EMBL" id="GAB1314719.1"/>
    </source>
</evidence>
<dbReference type="Proteomes" id="UP001628179">
    <property type="component" value="Unassembled WGS sequence"/>
</dbReference>
<protein>
    <recommendedName>
        <fullName evidence="3">Heterokaryon incompatibility domain-containing protein</fullName>
    </recommendedName>
</protein>
<name>A0ABQ0GAH3_9PEZI</name>
<organism evidence="1 2">
    <name type="scientific">Madurella fahalii</name>
    <dbReference type="NCBI Taxonomy" id="1157608"/>
    <lineage>
        <taxon>Eukaryota</taxon>
        <taxon>Fungi</taxon>
        <taxon>Dikarya</taxon>
        <taxon>Ascomycota</taxon>
        <taxon>Pezizomycotina</taxon>
        <taxon>Sordariomycetes</taxon>
        <taxon>Sordariomycetidae</taxon>
        <taxon>Sordariales</taxon>
        <taxon>Sordariales incertae sedis</taxon>
        <taxon>Madurella</taxon>
    </lineage>
</organism>
<evidence type="ECO:0008006" key="3">
    <source>
        <dbReference type="Google" id="ProtNLM"/>
    </source>
</evidence>
<evidence type="ECO:0000313" key="2">
    <source>
        <dbReference type="Proteomes" id="UP001628179"/>
    </source>
</evidence>
<gene>
    <name evidence="1" type="ORF">MFIFM68171_04929</name>
</gene>
<accession>A0ABQ0GAH3</accession>
<sequence length="437" mass="48880">MRDVTPDEQREWAALRALFRKQYWERLWVVQEVTSSTVAVVRWCDVEIPWTWVGIAACLIRHSHEKSTSMIDEADLRGVHNACLMFLLPDEEWASTPFLHLMRVLLRFKVTNQHDRAYAILGLPGLHTGDTSMGLFVQPDYGLSLHDLYLALAERIIDTHENPLDLLSAVKHDYIIDYSFSSWVPRWNVTVVRSINGSHRAGMRFHAGGISLPRIRPSCHRRVTDGRLLLTAPGRVIGTVAKAAALSTGPLAEGPGLASGWGPAAQLLYQWQWVGPNEVDMGESTMRAICMTITAGQDWYGRLIDTDEAERQHLADFGAFASSTWNRPWSRAPKAKHKPCGERFALAVRNICQHRSVFQARDGTLGIASTAIRPGDVICILQGGSVPYVLRPALDNSDTEGYWLVGECYLDGYMFGEALESYGLHGTDAVWDKITLL</sequence>
<keyword evidence="2" id="KW-1185">Reference proteome</keyword>
<comment type="caution">
    <text evidence="1">The sequence shown here is derived from an EMBL/GenBank/DDBJ whole genome shotgun (WGS) entry which is preliminary data.</text>
</comment>
<reference evidence="1 2" key="1">
    <citation type="submission" date="2024-09" db="EMBL/GenBank/DDBJ databases">
        <title>Itraconazole resistance in Madurella fahalii resulting from another homologue of gene encoding cytochrome P450 14-alpha sterol demethylase (CYP51).</title>
        <authorList>
            <person name="Yoshioka I."/>
            <person name="Fahal A.H."/>
            <person name="Kaneko S."/>
            <person name="Yaguchi T."/>
        </authorList>
    </citation>
    <scope>NUCLEOTIDE SEQUENCE [LARGE SCALE GENOMIC DNA]</scope>
    <source>
        <strain evidence="1 2">IFM 68171</strain>
    </source>
</reference>
<dbReference type="InterPro" id="IPR052895">
    <property type="entry name" value="HetReg/Transcr_Mod"/>
</dbReference>
<dbReference type="Pfam" id="PF26639">
    <property type="entry name" value="Het-6_barrel"/>
    <property type="match status" value="1"/>
</dbReference>
<dbReference type="EMBL" id="BAAFSV010000002">
    <property type="protein sequence ID" value="GAB1314719.1"/>
    <property type="molecule type" value="Genomic_DNA"/>
</dbReference>
<dbReference type="GeneID" id="98175672"/>
<dbReference type="PANTHER" id="PTHR24148:SF64">
    <property type="entry name" value="HETEROKARYON INCOMPATIBILITY DOMAIN-CONTAINING PROTEIN"/>
    <property type="match status" value="1"/>
</dbReference>